<dbReference type="SMART" id="SM00827">
    <property type="entry name" value="PKS_AT"/>
    <property type="match status" value="1"/>
</dbReference>
<reference evidence="6" key="1">
    <citation type="journal article" date="2014" name="Front. Microbiol.">
        <title>High frequency of phylogenetically diverse reductive dehalogenase-homologous genes in deep subseafloor sedimentary metagenomes.</title>
        <authorList>
            <person name="Kawai M."/>
            <person name="Futagami T."/>
            <person name="Toyoda A."/>
            <person name="Takaki Y."/>
            <person name="Nishi S."/>
            <person name="Hori S."/>
            <person name="Arai W."/>
            <person name="Tsubouchi T."/>
            <person name="Morono Y."/>
            <person name="Uchiyama I."/>
            <person name="Ito T."/>
            <person name="Fujiyama A."/>
            <person name="Inagaki F."/>
            <person name="Takami H."/>
        </authorList>
    </citation>
    <scope>NUCLEOTIDE SEQUENCE</scope>
    <source>
        <strain evidence="6">Expedition CK06-06</strain>
    </source>
</reference>
<evidence type="ECO:0000313" key="6">
    <source>
        <dbReference type="EMBL" id="GAI93951.1"/>
    </source>
</evidence>
<dbReference type="SUPFAM" id="SSF55048">
    <property type="entry name" value="Probable ACP-binding domain of malonyl-CoA ACP transacylase"/>
    <property type="match status" value="1"/>
</dbReference>
<dbReference type="Pfam" id="PF00698">
    <property type="entry name" value="Acyl_transf_1"/>
    <property type="match status" value="1"/>
</dbReference>
<organism evidence="6">
    <name type="scientific">marine sediment metagenome</name>
    <dbReference type="NCBI Taxonomy" id="412755"/>
    <lineage>
        <taxon>unclassified sequences</taxon>
        <taxon>metagenomes</taxon>
        <taxon>ecological metagenomes</taxon>
    </lineage>
</organism>
<name>X1TRI7_9ZZZZ</name>
<comment type="catalytic activity">
    <reaction evidence="4">
        <text>holo-[ACP] + malonyl-CoA = malonyl-[ACP] + CoA</text>
        <dbReference type="Rhea" id="RHEA:41792"/>
        <dbReference type="Rhea" id="RHEA-COMP:9623"/>
        <dbReference type="Rhea" id="RHEA-COMP:9685"/>
        <dbReference type="ChEBI" id="CHEBI:57287"/>
        <dbReference type="ChEBI" id="CHEBI:57384"/>
        <dbReference type="ChEBI" id="CHEBI:64479"/>
        <dbReference type="ChEBI" id="CHEBI:78449"/>
        <dbReference type="EC" id="2.3.1.39"/>
    </reaction>
</comment>
<evidence type="ECO:0000256" key="4">
    <source>
        <dbReference type="ARBA" id="ARBA00048462"/>
    </source>
</evidence>
<evidence type="ECO:0000256" key="2">
    <source>
        <dbReference type="ARBA" id="ARBA00022679"/>
    </source>
</evidence>
<dbReference type="InterPro" id="IPR014043">
    <property type="entry name" value="Acyl_transferase_dom"/>
</dbReference>
<evidence type="ECO:0000256" key="3">
    <source>
        <dbReference type="ARBA" id="ARBA00023315"/>
    </source>
</evidence>
<dbReference type="EC" id="2.3.1.39" evidence="1"/>
<dbReference type="GO" id="GO:0004314">
    <property type="term" value="F:[acyl-carrier-protein] S-malonyltransferase activity"/>
    <property type="evidence" value="ECO:0007669"/>
    <property type="project" value="UniProtKB-EC"/>
</dbReference>
<dbReference type="InterPro" id="IPR016035">
    <property type="entry name" value="Acyl_Trfase/lysoPLipase"/>
</dbReference>
<dbReference type="PANTHER" id="PTHR42681">
    <property type="entry name" value="MALONYL-COA-ACYL CARRIER PROTEIN TRANSACYLASE, MITOCHONDRIAL"/>
    <property type="match status" value="1"/>
</dbReference>
<dbReference type="Gene3D" id="3.30.70.250">
    <property type="entry name" value="Malonyl-CoA ACP transacylase, ACP-binding"/>
    <property type="match status" value="1"/>
</dbReference>
<dbReference type="FunFam" id="3.30.70.250:FF:000001">
    <property type="entry name" value="Malonyl CoA-acyl carrier protein transacylase"/>
    <property type="match status" value="1"/>
</dbReference>
<dbReference type="PANTHER" id="PTHR42681:SF1">
    <property type="entry name" value="MALONYL-COA-ACYL CARRIER PROTEIN TRANSACYLASE, MITOCHONDRIAL"/>
    <property type="match status" value="1"/>
</dbReference>
<dbReference type="AlphaFoldDB" id="X1TRI7"/>
<comment type="caution">
    <text evidence="6">The sequence shown here is derived from an EMBL/GenBank/DDBJ whole genome shotgun (WGS) entry which is preliminary data.</text>
</comment>
<feature type="non-terminal residue" evidence="6">
    <location>
        <position position="237"/>
    </location>
</feature>
<evidence type="ECO:0000256" key="1">
    <source>
        <dbReference type="ARBA" id="ARBA00013258"/>
    </source>
</evidence>
<dbReference type="Gene3D" id="3.40.366.10">
    <property type="entry name" value="Malonyl-Coenzyme A Acyl Carrier Protein, domain 2"/>
    <property type="match status" value="1"/>
</dbReference>
<protein>
    <recommendedName>
        <fullName evidence="1">[acyl-carrier-protein] S-malonyltransferase</fullName>
        <ecNumber evidence="1">2.3.1.39</ecNumber>
    </recommendedName>
</protein>
<dbReference type="GO" id="GO:0005829">
    <property type="term" value="C:cytosol"/>
    <property type="evidence" value="ECO:0007669"/>
    <property type="project" value="TreeGrafter"/>
</dbReference>
<proteinExistence type="predicted"/>
<dbReference type="InterPro" id="IPR050858">
    <property type="entry name" value="Mal-CoA-ACP_Trans/PKS_FabD"/>
</dbReference>
<evidence type="ECO:0000259" key="5">
    <source>
        <dbReference type="SMART" id="SM00827"/>
    </source>
</evidence>
<dbReference type="InterPro" id="IPR001227">
    <property type="entry name" value="Ac_transferase_dom_sf"/>
</dbReference>
<dbReference type="EMBL" id="BARW01023286">
    <property type="protein sequence ID" value="GAI93951.1"/>
    <property type="molecule type" value="Genomic_DNA"/>
</dbReference>
<dbReference type="SUPFAM" id="SSF52151">
    <property type="entry name" value="FabD/lysophospholipase-like"/>
    <property type="match status" value="1"/>
</dbReference>
<sequence length="237" mass="25020">MKVAYVFPAQGSQKVGMGRDLYDNFASAKAAFEQADEALGFPLSRLCFEGPEAELRQTINAQPALVTVSYACLKAAQEVTNDGLPPPAFVAGHSVGEYTAVAVARVLDFSTVVCLTRERGRLMYEAGLRKPGGMVAIIGLDEALLAEVCDQTGTWMANINCPGQLVISGPKENLAQAVGLAKAKGARRTIPLSVSGAFHTPLMQSAVDGLSEIITALPFRNPLVPIIANTSAQPMTN</sequence>
<accession>X1TRI7</accession>
<gene>
    <name evidence="6" type="ORF">S12H4_38656</name>
</gene>
<dbReference type="GO" id="GO:0006633">
    <property type="term" value="P:fatty acid biosynthetic process"/>
    <property type="evidence" value="ECO:0007669"/>
    <property type="project" value="TreeGrafter"/>
</dbReference>
<keyword evidence="2" id="KW-0808">Transferase</keyword>
<dbReference type="InterPro" id="IPR016036">
    <property type="entry name" value="Malonyl_transacylase_ACP-bd"/>
</dbReference>
<keyword evidence="3" id="KW-0012">Acyltransferase</keyword>
<feature type="domain" description="Malonyl-CoA:ACP transacylase (MAT)" evidence="5">
    <location>
        <begin position="6"/>
        <end position="237"/>
    </location>
</feature>